<keyword evidence="4" id="KW-0255">Endonuclease</keyword>
<dbReference type="AlphaFoldDB" id="A0A9D1L5N5"/>
<dbReference type="PANTHER" id="PTHR30015">
    <property type="entry name" value="MRR RESTRICTION SYSTEM PROTEIN"/>
    <property type="match status" value="1"/>
</dbReference>
<dbReference type="InterPro" id="IPR007560">
    <property type="entry name" value="Restrct_endonuc_IV_Mrr"/>
</dbReference>
<evidence type="ECO:0000259" key="3">
    <source>
        <dbReference type="Pfam" id="PF14338"/>
    </source>
</evidence>
<accession>A0A9D1L5N5</accession>
<evidence type="ECO:0000256" key="1">
    <source>
        <dbReference type="SAM" id="MobiDB-lite"/>
    </source>
</evidence>
<dbReference type="GO" id="GO:0015666">
    <property type="term" value="F:restriction endodeoxyribonuclease activity"/>
    <property type="evidence" value="ECO:0007669"/>
    <property type="project" value="TreeGrafter"/>
</dbReference>
<evidence type="ECO:0000313" key="5">
    <source>
        <dbReference type="Proteomes" id="UP000824078"/>
    </source>
</evidence>
<dbReference type="Proteomes" id="UP000824078">
    <property type="component" value="Unassembled WGS sequence"/>
</dbReference>
<feature type="compositionally biased region" description="Low complexity" evidence="1">
    <location>
        <begin position="121"/>
        <end position="133"/>
    </location>
</feature>
<reference evidence="4" key="1">
    <citation type="submission" date="2020-10" db="EMBL/GenBank/DDBJ databases">
        <authorList>
            <person name="Gilroy R."/>
        </authorList>
    </citation>
    <scope>NUCLEOTIDE SEQUENCE</scope>
    <source>
        <strain evidence="4">ChiHjej12B11-29160</strain>
    </source>
</reference>
<keyword evidence="4" id="KW-0540">Nuclease</keyword>
<evidence type="ECO:0000259" key="2">
    <source>
        <dbReference type="Pfam" id="PF04471"/>
    </source>
</evidence>
<feature type="region of interest" description="Disordered" evidence="1">
    <location>
        <begin position="110"/>
        <end position="141"/>
    </location>
</feature>
<comment type="caution">
    <text evidence="4">The sequence shown here is derived from an EMBL/GenBank/DDBJ whole genome shotgun (WGS) entry which is preliminary data.</text>
</comment>
<feature type="domain" description="Restriction system protein Mrr-like N-terminal" evidence="3">
    <location>
        <begin position="10"/>
        <end position="90"/>
    </location>
</feature>
<dbReference type="GO" id="GO:0009307">
    <property type="term" value="P:DNA restriction-modification system"/>
    <property type="evidence" value="ECO:0007669"/>
    <property type="project" value="InterPro"/>
</dbReference>
<name>A0A9D1L5N5_9ACTN</name>
<dbReference type="InterPro" id="IPR025745">
    <property type="entry name" value="Mrr-like_N_dom"/>
</dbReference>
<dbReference type="EMBL" id="DVMQ01000016">
    <property type="protein sequence ID" value="HIU24262.1"/>
    <property type="molecule type" value="Genomic_DNA"/>
</dbReference>
<dbReference type="PANTHER" id="PTHR30015:SF7">
    <property type="entry name" value="TYPE IV METHYL-DIRECTED RESTRICTION ENZYME ECOKMRR"/>
    <property type="match status" value="1"/>
</dbReference>
<dbReference type="InterPro" id="IPR011856">
    <property type="entry name" value="tRNA_endonuc-like_dom_sf"/>
</dbReference>
<keyword evidence="4" id="KW-0378">Hydrolase</keyword>
<organism evidence="4 5">
    <name type="scientific">Candidatus Coprovicinus avistercoris</name>
    <dbReference type="NCBI Taxonomy" id="2840754"/>
    <lineage>
        <taxon>Bacteria</taxon>
        <taxon>Bacillati</taxon>
        <taxon>Actinomycetota</taxon>
        <taxon>Coriobacteriia</taxon>
        <taxon>Coriobacteriales</taxon>
        <taxon>Coriobacteriaceae</taxon>
        <taxon>Coriobacteriaceae incertae sedis</taxon>
        <taxon>Candidatus Coprovicinus</taxon>
    </lineage>
</organism>
<dbReference type="InterPro" id="IPR011335">
    <property type="entry name" value="Restrct_endonuc-II-like"/>
</dbReference>
<dbReference type="InterPro" id="IPR052906">
    <property type="entry name" value="Type_IV_Methyl-Rstrct_Enzyme"/>
</dbReference>
<dbReference type="Pfam" id="PF14338">
    <property type="entry name" value="Mrr_N"/>
    <property type="match status" value="1"/>
</dbReference>
<dbReference type="Pfam" id="PF04471">
    <property type="entry name" value="Mrr_cat"/>
    <property type="match status" value="1"/>
</dbReference>
<evidence type="ECO:0000313" key="4">
    <source>
        <dbReference type="EMBL" id="HIU24262.1"/>
    </source>
</evidence>
<gene>
    <name evidence="4" type="ORF">IAD17_05015</name>
</gene>
<feature type="domain" description="Restriction endonuclease type IV Mrr" evidence="2">
    <location>
        <begin position="168"/>
        <end position="280"/>
    </location>
</feature>
<protein>
    <submittedName>
        <fullName evidence="4">Restriction endonuclease</fullName>
    </submittedName>
</protein>
<dbReference type="Gene3D" id="3.40.1350.10">
    <property type="match status" value="1"/>
</dbReference>
<sequence>MSIPTQTEMSLIVLNIMADGKERSRAQTKANVRQHLNLSEDECNLKTSSGVCVYESRVGWSMSYLARANMLRNVKRGVYVITDFGSSCVKQYSNSKSFMQFLKQTISNNNPWKSSVEDKTNSQSNETTNNEVIENTDESSPQEQIDAAFKQINDELQENLLKHILDKDPEFFERLVVDLLVKMGYGQGRQTQISNDGGIDGIIATDALGFDPIYVQAKRYSPGNTVGRPELQGFAGALGSISRGVFITTSSFAKSAIEWVSHYPHATLVLIDGKRLTELMVQYDLGVSTERVYRMKRLDGDYFGDE</sequence>
<dbReference type="GO" id="GO:0003677">
    <property type="term" value="F:DNA binding"/>
    <property type="evidence" value="ECO:0007669"/>
    <property type="project" value="InterPro"/>
</dbReference>
<reference evidence="4" key="2">
    <citation type="journal article" date="2021" name="PeerJ">
        <title>Extensive microbial diversity within the chicken gut microbiome revealed by metagenomics and culture.</title>
        <authorList>
            <person name="Gilroy R."/>
            <person name="Ravi A."/>
            <person name="Getino M."/>
            <person name="Pursley I."/>
            <person name="Horton D.L."/>
            <person name="Alikhan N.F."/>
            <person name="Baker D."/>
            <person name="Gharbi K."/>
            <person name="Hall N."/>
            <person name="Watson M."/>
            <person name="Adriaenssens E.M."/>
            <person name="Foster-Nyarko E."/>
            <person name="Jarju S."/>
            <person name="Secka A."/>
            <person name="Antonio M."/>
            <person name="Oren A."/>
            <person name="Chaudhuri R.R."/>
            <person name="La Ragione R."/>
            <person name="Hildebrand F."/>
            <person name="Pallen M.J."/>
        </authorList>
    </citation>
    <scope>NUCLEOTIDE SEQUENCE</scope>
    <source>
        <strain evidence="4">ChiHjej12B11-29160</strain>
    </source>
</reference>
<dbReference type="SUPFAM" id="SSF52980">
    <property type="entry name" value="Restriction endonuclease-like"/>
    <property type="match status" value="1"/>
</dbReference>
<proteinExistence type="predicted"/>